<dbReference type="PANTHER" id="PTHR43201:SF5">
    <property type="entry name" value="MEDIUM-CHAIN ACYL-COA LIGASE ACSF2, MITOCHONDRIAL"/>
    <property type="match status" value="1"/>
</dbReference>
<dbReference type="RefSeq" id="WP_381438675.1">
    <property type="nucleotide sequence ID" value="NZ_JBHSNO010000015.1"/>
</dbReference>
<evidence type="ECO:0000256" key="2">
    <source>
        <dbReference type="ARBA" id="ARBA00022598"/>
    </source>
</evidence>
<dbReference type="InterPro" id="IPR045851">
    <property type="entry name" value="AMP-bd_C_sf"/>
</dbReference>
<dbReference type="Pfam" id="PF13193">
    <property type="entry name" value="AMP-binding_C"/>
    <property type="match status" value="1"/>
</dbReference>
<organism evidence="4 5">
    <name type="scientific">Sporosarcina soli</name>
    <dbReference type="NCBI Taxonomy" id="334736"/>
    <lineage>
        <taxon>Bacteria</taxon>
        <taxon>Bacillati</taxon>
        <taxon>Bacillota</taxon>
        <taxon>Bacilli</taxon>
        <taxon>Bacillales</taxon>
        <taxon>Caryophanaceae</taxon>
        <taxon>Sporosarcina</taxon>
    </lineage>
</organism>
<gene>
    <name evidence="4" type="ORF">ACFPRA_20145</name>
</gene>
<reference evidence="5" key="1">
    <citation type="journal article" date="2019" name="Int. J. Syst. Evol. Microbiol.">
        <title>The Global Catalogue of Microorganisms (GCM) 10K type strain sequencing project: providing services to taxonomists for standard genome sequencing and annotation.</title>
        <authorList>
            <consortium name="The Broad Institute Genomics Platform"/>
            <consortium name="The Broad Institute Genome Sequencing Center for Infectious Disease"/>
            <person name="Wu L."/>
            <person name="Ma J."/>
        </authorList>
    </citation>
    <scope>NUCLEOTIDE SEQUENCE [LARGE SCALE GENOMIC DNA]</scope>
    <source>
        <strain evidence="5">CGMCC 4.1434</strain>
    </source>
</reference>
<comment type="similarity">
    <text evidence="1">Belongs to the ATP-dependent AMP-binding enzyme family.</text>
</comment>
<accession>A0ABW0TP27</accession>
<name>A0ABW0TP27_9BACL</name>
<dbReference type="InterPro" id="IPR042099">
    <property type="entry name" value="ANL_N_sf"/>
</dbReference>
<dbReference type="Gene3D" id="3.30.300.30">
    <property type="match status" value="1"/>
</dbReference>
<keyword evidence="5" id="KW-1185">Reference proteome</keyword>
<protein>
    <submittedName>
        <fullName evidence="4">Class I adenylate-forming enzyme family protein</fullName>
    </submittedName>
</protein>
<dbReference type="Proteomes" id="UP001596109">
    <property type="component" value="Unassembled WGS sequence"/>
</dbReference>
<dbReference type="InterPro" id="IPR025110">
    <property type="entry name" value="AMP-bd_C"/>
</dbReference>
<dbReference type="SUPFAM" id="SSF56801">
    <property type="entry name" value="Acetyl-CoA synthetase-like"/>
    <property type="match status" value="1"/>
</dbReference>
<evidence type="ECO:0000259" key="3">
    <source>
        <dbReference type="Pfam" id="PF13193"/>
    </source>
</evidence>
<dbReference type="Gene3D" id="3.40.50.12780">
    <property type="entry name" value="N-terminal domain of ligase-like"/>
    <property type="match status" value="1"/>
</dbReference>
<evidence type="ECO:0000313" key="5">
    <source>
        <dbReference type="Proteomes" id="UP001596109"/>
    </source>
</evidence>
<evidence type="ECO:0000313" key="4">
    <source>
        <dbReference type="EMBL" id="MFC5591196.1"/>
    </source>
</evidence>
<evidence type="ECO:0000256" key="1">
    <source>
        <dbReference type="ARBA" id="ARBA00006432"/>
    </source>
</evidence>
<proteinExistence type="inferred from homology"/>
<dbReference type="EMBL" id="JBHSNO010000015">
    <property type="protein sequence ID" value="MFC5591196.1"/>
    <property type="molecule type" value="Genomic_DNA"/>
</dbReference>
<feature type="domain" description="AMP-binding enzyme C-terminal" evidence="3">
    <location>
        <begin position="62"/>
        <end position="137"/>
    </location>
</feature>
<keyword evidence="2" id="KW-0436">Ligase</keyword>
<sequence length="190" mass="21554">MLVRGDSVIRGYLDKENNNGAFLDGWPKTGDLGYLDEKNYLHYVGRSKEMYISGGYYVYPLEIESFLNAYPSVNASCIIEVPDETWGEVGVAFIVPEDGVTLDADEQLLYCKNGLADYKRPRKYFIRKDLTNISVGKIAKQEIRGNLASFLSELRGMFSFIVSNNSKIQQPDDFVCQAVVFFFIHPLPHN</sequence>
<comment type="caution">
    <text evidence="4">The sequence shown here is derived from an EMBL/GenBank/DDBJ whole genome shotgun (WGS) entry which is preliminary data.</text>
</comment>
<dbReference type="PANTHER" id="PTHR43201">
    <property type="entry name" value="ACYL-COA SYNTHETASE"/>
    <property type="match status" value="1"/>
</dbReference>